<name>A0ABS7G361_9ACTN</name>
<feature type="domain" description="WCX" evidence="2">
    <location>
        <begin position="197"/>
        <end position="278"/>
    </location>
</feature>
<dbReference type="RefSeq" id="WP_220170390.1">
    <property type="nucleotide sequence ID" value="NZ_JAIBOA010000030.1"/>
</dbReference>
<dbReference type="PANTHER" id="PTHR34580:SF1">
    <property type="entry name" value="PROTEIN PAFC"/>
    <property type="match status" value="1"/>
</dbReference>
<gene>
    <name evidence="3" type="ORF">K1Y72_32665</name>
</gene>
<keyword evidence="4" id="KW-1185">Reference proteome</keyword>
<dbReference type="EMBL" id="JAIBOA010000030">
    <property type="protein sequence ID" value="MBW8487159.1"/>
    <property type="molecule type" value="Genomic_DNA"/>
</dbReference>
<feature type="non-terminal residue" evidence="3">
    <location>
        <position position="1"/>
    </location>
</feature>
<dbReference type="InterPro" id="IPR057727">
    <property type="entry name" value="WCX_dom"/>
</dbReference>
<dbReference type="PANTHER" id="PTHR34580">
    <property type="match status" value="1"/>
</dbReference>
<comment type="caution">
    <text evidence="3">The sequence shown here is derived from an EMBL/GenBank/DDBJ whole genome shotgun (WGS) entry which is preliminary data.</text>
</comment>
<evidence type="ECO:0000313" key="3">
    <source>
        <dbReference type="EMBL" id="MBW8487159.1"/>
    </source>
</evidence>
<evidence type="ECO:0000259" key="2">
    <source>
        <dbReference type="Pfam" id="PF25583"/>
    </source>
</evidence>
<reference evidence="3 4" key="1">
    <citation type="submission" date="2021-07" db="EMBL/GenBank/DDBJ databases">
        <title>Actinomadura sp. PM05-2 isolated from lichen.</title>
        <authorList>
            <person name="Somphong A."/>
            <person name="Phongsopitanun W."/>
            <person name="Tanasupawat S."/>
            <person name="Peongsungnone V."/>
        </authorList>
    </citation>
    <scope>NUCLEOTIDE SEQUENCE [LARGE SCALE GENOMIC DNA]</scope>
    <source>
        <strain evidence="3 4">PM05-2</strain>
    </source>
</reference>
<dbReference type="PROSITE" id="PS52050">
    <property type="entry name" value="WYL"/>
    <property type="match status" value="1"/>
</dbReference>
<dbReference type="Pfam" id="PF25583">
    <property type="entry name" value="WCX"/>
    <property type="match status" value="1"/>
</dbReference>
<dbReference type="Pfam" id="PF13280">
    <property type="entry name" value="WYL"/>
    <property type="match status" value="1"/>
</dbReference>
<accession>A0ABS7G361</accession>
<dbReference type="InterPro" id="IPR051534">
    <property type="entry name" value="CBASS_pafABC_assoc_protein"/>
</dbReference>
<evidence type="ECO:0000259" key="1">
    <source>
        <dbReference type="Pfam" id="PF13280"/>
    </source>
</evidence>
<proteinExistence type="predicted"/>
<dbReference type="Proteomes" id="UP000774570">
    <property type="component" value="Unassembled WGS sequence"/>
</dbReference>
<evidence type="ECO:0000313" key="4">
    <source>
        <dbReference type="Proteomes" id="UP000774570"/>
    </source>
</evidence>
<feature type="domain" description="WYL" evidence="1">
    <location>
        <begin position="102"/>
        <end position="165"/>
    </location>
</feature>
<sequence>AGALPAAGAPVYAEQAPHGGYGLVGGSRTRLTGLSRDEAEALFLSGLPGPVRDMGLADAVATAGLKVLAALPAALGDAAGRAGQRFHLDVPGWFGGGDPPPLLRGLAAAVWRDEVVELGYRKGGTEVRRVAEPLGLVLKGGIWYLVAGVDGGHRTYRVDRIAAVRPTGDGFTRDPGFDLPEHWAGRAEEFITAMLPGEARVRLSPRGLRALRHAVVPYAARRAAEAAGGPDGDGWVTTVLPVESAEVAADELLRLGPEVEVLEPPELRALLAGAAERTAALYR</sequence>
<protein>
    <submittedName>
        <fullName evidence="3">WYL domain-containing protein</fullName>
    </submittedName>
</protein>
<organism evidence="3 4">
    <name type="scientific">Actinomadura parmotrematis</name>
    <dbReference type="NCBI Taxonomy" id="2864039"/>
    <lineage>
        <taxon>Bacteria</taxon>
        <taxon>Bacillati</taxon>
        <taxon>Actinomycetota</taxon>
        <taxon>Actinomycetes</taxon>
        <taxon>Streptosporangiales</taxon>
        <taxon>Thermomonosporaceae</taxon>
        <taxon>Actinomadura</taxon>
    </lineage>
</organism>
<dbReference type="InterPro" id="IPR026881">
    <property type="entry name" value="WYL_dom"/>
</dbReference>